<feature type="transmembrane region" description="Helical" evidence="8">
    <location>
        <begin position="229"/>
        <end position="253"/>
    </location>
</feature>
<dbReference type="PANTHER" id="PTHR43357">
    <property type="entry name" value="INNER MEMBRANE ABC TRANSPORTER PERMEASE PROTEIN YDCV"/>
    <property type="match status" value="1"/>
</dbReference>
<evidence type="ECO:0000313" key="9">
    <source>
        <dbReference type="EMBL" id="SDX20726.1"/>
    </source>
</evidence>
<dbReference type="Pfam" id="PF00528">
    <property type="entry name" value="BPD_transp_1"/>
    <property type="match status" value="1"/>
</dbReference>
<dbReference type="InterPro" id="IPR035906">
    <property type="entry name" value="MetI-like_sf"/>
</dbReference>
<feature type="transmembrane region" description="Helical" evidence="8">
    <location>
        <begin position="442"/>
        <end position="461"/>
    </location>
</feature>
<feature type="transmembrane region" description="Helical" evidence="8">
    <location>
        <begin position="83"/>
        <end position="110"/>
    </location>
</feature>
<dbReference type="AlphaFoldDB" id="A0A1H2ZTS7"/>
<accession>A0A1H2ZTS7</accession>
<reference evidence="10" key="1">
    <citation type="submission" date="2016-10" db="EMBL/GenBank/DDBJ databases">
        <authorList>
            <person name="Varghese N."/>
            <person name="Submissions S."/>
        </authorList>
    </citation>
    <scope>NUCLEOTIDE SEQUENCE [LARGE SCALE GENOMIC DNA]</scope>
    <source>
        <strain evidence="10">DSM 29303</strain>
    </source>
</reference>
<keyword evidence="7 8" id="KW-0472">Membrane</keyword>
<dbReference type="Proteomes" id="UP000182944">
    <property type="component" value="Unassembled WGS sequence"/>
</dbReference>
<dbReference type="Gene3D" id="1.10.3720.10">
    <property type="entry name" value="MetI-like"/>
    <property type="match status" value="2"/>
</dbReference>
<feature type="transmembrane region" description="Helical" evidence="8">
    <location>
        <begin position="173"/>
        <end position="192"/>
    </location>
</feature>
<evidence type="ECO:0000313" key="10">
    <source>
        <dbReference type="Proteomes" id="UP000182944"/>
    </source>
</evidence>
<keyword evidence="5 8" id="KW-0812">Transmembrane</keyword>
<evidence type="ECO:0000256" key="8">
    <source>
        <dbReference type="RuleBase" id="RU363032"/>
    </source>
</evidence>
<dbReference type="InterPro" id="IPR000515">
    <property type="entry name" value="MetI-like"/>
</dbReference>
<feature type="transmembrane region" description="Helical" evidence="8">
    <location>
        <begin position="122"/>
        <end position="140"/>
    </location>
</feature>
<organism evidence="9 10">
    <name type="scientific">Paracoccus sanguinis</name>
    <dbReference type="NCBI Taxonomy" id="1545044"/>
    <lineage>
        <taxon>Bacteria</taxon>
        <taxon>Pseudomonadati</taxon>
        <taxon>Pseudomonadota</taxon>
        <taxon>Alphaproteobacteria</taxon>
        <taxon>Rhodobacterales</taxon>
        <taxon>Paracoccaceae</taxon>
        <taxon>Paracoccus</taxon>
    </lineage>
</organism>
<feature type="transmembrane region" description="Helical" evidence="8">
    <location>
        <begin position="397"/>
        <end position="422"/>
    </location>
</feature>
<sequence>MPAAAAPPRPPAPVPPPGPAPAPAPAARRAVQELRHGAGIGWSLGALAIAALVLAPVVAVAVMALNPTDNIWPHLIATTLPRYLTNTLILALGTGLMAAATGAGAAWLVTMFQFPGRRALEWMLLMPLAVPAYIGAYALADFLDYSGPVQTALREAMGYASARDYWFPRIRSIEAAMVVLAASLYPYVYLLARAAWLEQSASAYEAARALGTGGWGLFRRVGLPLARPAIVAGAAIAMMESVADYGVVSYFGVQTLNTGIFTTWLEGQNAGGAAQIALVILGLVALIMLLERAGRRRARYHQSARHPRPVIRTRLTGLAGAAATLACLAPFLVGFVLPVAVIGHYAIAYPQGWFGPGLAKALSHTLTLGGGAAVVTVLAAMFMVYGVRLSGLRLPRLLLPVTTIGYAAPGAVLAVGILFPLAALDHRVADAIEALTGRDPGLLLTGTGFAIIVAYVVRFFALGQGALDAAFTRVPPSLPMAARSLGRDAGGVLRDLYVPLMRGSVASALLVVFVDCTKELPATLLLRPFNYETLATRVHEKASLEDLGNAAPAALLVMAVGLVAVALLARTNLGRGRG</sequence>
<dbReference type="OrthoDB" id="9790211at2"/>
<evidence type="ECO:0000256" key="3">
    <source>
        <dbReference type="ARBA" id="ARBA00022475"/>
    </source>
</evidence>
<name>A0A1H2ZTS7_9RHOB</name>
<feature type="transmembrane region" description="Helical" evidence="8">
    <location>
        <begin position="273"/>
        <end position="294"/>
    </location>
</feature>
<keyword evidence="10" id="KW-1185">Reference proteome</keyword>
<keyword evidence="3" id="KW-1003">Cell membrane</keyword>
<dbReference type="SUPFAM" id="SSF161098">
    <property type="entry name" value="MetI-like"/>
    <property type="match status" value="2"/>
</dbReference>
<evidence type="ECO:0000256" key="2">
    <source>
        <dbReference type="ARBA" id="ARBA00022448"/>
    </source>
</evidence>
<dbReference type="CDD" id="cd06261">
    <property type="entry name" value="TM_PBP2"/>
    <property type="match status" value="1"/>
</dbReference>
<dbReference type="PANTHER" id="PTHR43357:SF3">
    <property type="entry name" value="FE(3+)-TRANSPORT SYSTEM PERMEASE PROTEIN FBPB 2"/>
    <property type="match status" value="1"/>
</dbReference>
<keyword evidence="2 8" id="KW-0813">Transport</keyword>
<evidence type="ECO:0000256" key="1">
    <source>
        <dbReference type="ARBA" id="ARBA00004429"/>
    </source>
</evidence>
<evidence type="ECO:0000256" key="5">
    <source>
        <dbReference type="ARBA" id="ARBA00022692"/>
    </source>
</evidence>
<comment type="similarity">
    <text evidence="8">Belongs to the binding-protein-dependent transport system permease family.</text>
</comment>
<dbReference type="EMBL" id="FNNA01000003">
    <property type="protein sequence ID" value="SDX20726.1"/>
    <property type="molecule type" value="Genomic_DNA"/>
</dbReference>
<proteinExistence type="inferred from homology"/>
<dbReference type="GO" id="GO:0055085">
    <property type="term" value="P:transmembrane transport"/>
    <property type="evidence" value="ECO:0007669"/>
    <property type="project" value="InterPro"/>
</dbReference>
<feature type="transmembrane region" description="Helical" evidence="8">
    <location>
        <begin position="38"/>
        <end position="63"/>
    </location>
</feature>
<evidence type="ECO:0000256" key="6">
    <source>
        <dbReference type="ARBA" id="ARBA00022989"/>
    </source>
</evidence>
<protein>
    <submittedName>
        <fullName evidence="9">Iron(III) transport system permease protein</fullName>
    </submittedName>
</protein>
<dbReference type="RefSeq" id="WP_083388372.1">
    <property type="nucleotide sequence ID" value="NZ_CP051542.1"/>
</dbReference>
<feature type="transmembrane region" description="Helical" evidence="8">
    <location>
        <begin position="315"/>
        <end position="346"/>
    </location>
</feature>
<gene>
    <name evidence="9" type="ORF">SAMN05444276_103220</name>
</gene>
<feature type="transmembrane region" description="Helical" evidence="8">
    <location>
        <begin position="366"/>
        <end position="385"/>
    </location>
</feature>
<dbReference type="PROSITE" id="PS50928">
    <property type="entry name" value="ABC_TM1"/>
    <property type="match status" value="2"/>
</dbReference>
<keyword evidence="6 8" id="KW-1133">Transmembrane helix</keyword>
<dbReference type="FunFam" id="1.10.3720.10:FF:000088">
    <property type="entry name" value="Iron(III) ABC transporter, permease protein"/>
    <property type="match status" value="1"/>
</dbReference>
<dbReference type="GO" id="GO:0005886">
    <property type="term" value="C:plasma membrane"/>
    <property type="evidence" value="ECO:0007669"/>
    <property type="project" value="UniProtKB-SubCell"/>
</dbReference>
<keyword evidence="4" id="KW-0997">Cell inner membrane</keyword>
<feature type="transmembrane region" description="Helical" evidence="8">
    <location>
        <begin position="550"/>
        <end position="569"/>
    </location>
</feature>
<comment type="subcellular location">
    <subcellularLocation>
        <location evidence="1">Cell inner membrane</location>
        <topology evidence="1">Multi-pass membrane protein</topology>
    </subcellularLocation>
    <subcellularLocation>
        <location evidence="8">Cell membrane</location>
        <topology evidence="8">Multi-pass membrane protein</topology>
    </subcellularLocation>
</comment>
<evidence type="ECO:0000256" key="7">
    <source>
        <dbReference type="ARBA" id="ARBA00023136"/>
    </source>
</evidence>
<dbReference type="STRING" id="1545044.SAMN05444276_103220"/>
<evidence type="ECO:0000256" key="4">
    <source>
        <dbReference type="ARBA" id="ARBA00022519"/>
    </source>
</evidence>